<evidence type="ECO:0000313" key="2">
    <source>
        <dbReference type="Proteomes" id="UP000076532"/>
    </source>
</evidence>
<dbReference type="OrthoDB" id="2788844at2759"/>
<dbReference type="AlphaFoldDB" id="A0A167XRT8"/>
<proteinExistence type="predicted"/>
<reference evidence="1 2" key="1">
    <citation type="journal article" date="2016" name="Mol. Biol. Evol.">
        <title>Comparative Genomics of Early-Diverging Mushroom-Forming Fungi Provides Insights into the Origins of Lignocellulose Decay Capabilities.</title>
        <authorList>
            <person name="Nagy L.G."/>
            <person name="Riley R."/>
            <person name="Tritt A."/>
            <person name="Adam C."/>
            <person name="Daum C."/>
            <person name="Floudas D."/>
            <person name="Sun H."/>
            <person name="Yadav J.S."/>
            <person name="Pangilinan J."/>
            <person name="Larsson K.H."/>
            <person name="Matsuura K."/>
            <person name="Barry K."/>
            <person name="Labutti K."/>
            <person name="Kuo R."/>
            <person name="Ohm R.A."/>
            <person name="Bhattacharya S.S."/>
            <person name="Shirouzu T."/>
            <person name="Yoshinaga Y."/>
            <person name="Martin F.M."/>
            <person name="Grigoriev I.V."/>
            <person name="Hibbett D.S."/>
        </authorList>
    </citation>
    <scope>NUCLEOTIDE SEQUENCE [LARGE SCALE GENOMIC DNA]</scope>
    <source>
        <strain evidence="1 2">CBS 109695</strain>
    </source>
</reference>
<dbReference type="EMBL" id="KV417749">
    <property type="protein sequence ID" value="KZP07499.1"/>
    <property type="molecule type" value="Genomic_DNA"/>
</dbReference>
<dbReference type="Proteomes" id="UP000076532">
    <property type="component" value="Unassembled WGS sequence"/>
</dbReference>
<keyword evidence="2" id="KW-1185">Reference proteome</keyword>
<evidence type="ECO:0000313" key="1">
    <source>
        <dbReference type="EMBL" id="KZP07499.1"/>
    </source>
</evidence>
<sequence length="229" mass="26105">MEIVTWLPLKSLIAARGLDHRWRHLTSLASILRARRLLLDLYLQAIANAQVVDTIESIRPHLRPFDRPSYVALLEHKNGGVALPEEFRVWLLEWPSAVIGWAWPGLDIRSLDAAMPTVVDTYGSSPLSHLYVSVEDVVIFENIKDAGEENSRCEKVQMKALEIYKCRFWSYWLVLGGPRQGLLGTVHAITAHQAMLEGTSLANVIREMERFKCPGWTHWLSKQVVNGQW</sequence>
<accession>A0A167XRT8</accession>
<gene>
    <name evidence="1" type="ORF">FIBSPDRAFT_875427</name>
</gene>
<evidence type="ECO:0008006" key="3">
    <source>
        <dbReference type="Google" id="ProtNLM"/>
    </source>
</evidence>
<organism evidence="1 2">
    <name type="scientific">Athelia psychrophila</name>
    <dbReference type="NCBI Taxonomy" id="1759441"/>
    <lineage>
        <taxon>Eukaryota</taxon>
        <taxon>Fungi</taxon>
        <taxon>Dikarya</taxon>
        <taxon>Basidiomycota</taxon>
        <taxon>Agaricomycotina</taxon>
        <taxon>Agaricomycetes</taxon>
        <taxon>Agaricomycetidae</taxon>
        <taxon>Atheliales</taxon>
        <taxon>Atheliaceae</taxon>
        <taxon>Athelia</taxon>
    </lineage>
</organism>
<protein>
    <recommendedName>
        <fullName evidence="3">F-box domain-containing protein</fullName>
    </recommendedName>
</protein>
<name>A0A167XRT8_9AGAM</name>